<evidence type="ECO:0000313" key="3">
    <source>
        <dbReference type="Proteomes" id="UP001164929"/>
    </source>
</evidence>
<name>A0AAD6MGA4_9ROSI</name>
<proteinExistence type="predicted"/>
<sequence length="113" mass="12756">MYHHKDLMGSTPQGKQFSALNNNPYEGNSCGSLLSKKRETSPSPSSFDEDHESESSFEFGWKPVVMGYASGFIIGAVIGDNALKTKREWLLKIFSTTQQKMSRSEPALWRHRN</sequence>
<organism evidence="2 3">
    <name type="scientific">Populus alba x Populus x berolinensis</name>
    <dbReference type="NCBI Taxonomy" id="444605"/>
    <lineage>
        <taxon>Eukaryota</taxon>
        <taxon>Viridiplantae</taxon>
        <taxon>Streptophyta</taxon>
        <taxon>Embryophyta</taxon>
        <taxon>Tracheophyta</taxon>
        <taxon>Spermatophyta</taxon>
        <taxon>Magnoliopsida</taxon>
        <taxon>eudicotyledons</taxon>
        <taxon>Gunneridae</taxon>
        <taxon>Pentapetalae</taxon>
        <taxon>rosids</taxon>
        <taxon>fabids</taxon>
        <taxon>Malpighiales</taxon>
        <taxon>Salicaceae</taxon>
        <taxon>Saliceae</taxon>
        <taxon>Populus</taxon>
    </lineage>
</organism>
<reference evidence="2" key="1">
    <citation type="journal article" date="2023" name="Mol. Ecol. Resour.">
        <title>Chromosome-level genome assembly of a triploid poplar Populus alba 'Berolinensis'.</title>
        <authorList>
            <person name="Chen S."/>
            <person name="Yu Y."/>
            <person name="Wang X."/>
            <person name="Wang S."/>
            <person name="Zhang T."/>
            <person name="Zhou Y."/>
            <person name="He R."/>
            <person name="Meng N."/>
            <person name="Wang Y."/>
            <person name="Liu W."/>
            <person name="Liu Z."/>
            <person name="Liu J."/>
            <person name="Guo Q."/>
            <person name="Huang H."/>
            <person name="Sederoff R.R."/>
            <person name="Wang G."/>
            <person name="Qu G."/>
            <person name="Chen S."/>
        </authorList>
    </citation>
    <scope>NUCLEOTIDE SEQUENCE</scope>
    <source>
        <strain evidence="2">SC-2020</strain>
    </source>
</reference>
<dbReference type="EMBL" id="JAQIZT010000009">
    <property type="protein sequence ID" value="KAJ6984963.1"/>
    <property type="molecule type" value="Genomic_DNA"/>
</dbReference>
<feature type="region of interest" description="Disordered" evidence="1">
    <location>
        <begin position="1"/>
        <end position="55"/>
    </location>
</feature>
<comment type="caution">
    <text evidence="2">The sequence shown here is derived from an EMBL/GenBank/DDBJ whole genome shotgun (WGS) entry which is preliminary data.</text>
</comment>
<protein>
    <submittedName>
        <fullName evidence="2">Uncharacterized protein</fullName>
    </submittedName>
</protein>
<dbReference type="Proteomes" id="UP001164929">
    <property type="component" value="Chromosome 9"/>
</dbReference>
<feature type="compositionally biased region" description="Polar residues" evidence="1">
    <location>
        <begin position="10"/>
        <end position="32"/>
    </location>
</feature>
<evidence type="ECO:0000256" key="1">
    <source>
        <dbReference type="SAM" id="MobiDB-lite"/>
    </source>
</evidence>
<dbReference type="AlphaFoldDB" id="A0AAD6MGA4"/>
<evidence type="ECO:0000313" key="2">
    <source>
        <dbReference type="EMBL" id="KAJ6984963.1"/>
    </source>
</evidence>
<keyword evidence="3" id="KW-1185">Reference proteome</keyword>
<accession>A0AAD6MGA4</accession>
<gene>
    <name evidence="2" type="ORF">NC653_023072</name>
</gene>